<evidence type="ECO:0000259" key="2">
    <source>
        <dbReference type="PROSITE" id="PS50836"/>
    </source>
</evidence>
<dbReference type="SMART" id="SM00664">
    <property type="entry name" value="DoH"/>
    <property type="match status" value="1"/>
</dbReference>
<dbReference type="PANTHER" id="PTHR46901">
    <property type="entry name" value="GH04942P"/>
    <property type="match status" value="1"/>
</dbReference>
<feature type="domain" description="DOMON" evidence="2">
    <location>
        <begin position="91"/>
        <end position="213"/>
    </location>
</feature>
<feature type="region of interest" description="Disordered" evidence="1">
    <location>
        <begin position="302"/>
        <end position="559"/>
    </location>
</feature>
<dbReference type="InterPro" id="IPR005018">
    <property type="entry name" value="DOMON_domain"/>
</dbReference>
<keyword evidence="3" id="KW-1185">Reference proteome</keyword>
<evidence type="ECO:0000256" key="1">
    <source>
        <dbReference type="SAM" id="MobiDB-lite"/>
    </source>
</evidence>
<dbReference type="PROSITE" id="PS50836">
    <property type="entry name" value="DOMON"/>
    <property type="match status" value="1"/>
</dbReference>
<dbReference type="CDD" id="cd09631">
    <property type="entry name" value="DOMON_DOH"/>
    <property type="match status" value="1"/>
</dbReference>
<dbReference type="Pfam" id="PF03351">
    <property type="entry name" value="DOMON"/>
    <property type="match status" value="1"/>
</dbReference>
<feature type="compositionally biased region" description="Polar residues" evidence="1">
    <location>
        <begin position="550"/>
        <end position="559"/>
    </location>
</feature>
<dbReference type="InterPro" id="IPR045266">
    <property type="entry name" value="DOH_DOMON"/>
</dbReference>
<protein>
    <submittedName>
        <fullName evidence="4">Uncharacterized protein LOC106816144</fullName>
    </submittedName>
</protein>
<proteinExistence type="predicted"/>
<accession>A0ABM1EVG5</accession>
<dbReference type="Proteomes" id="UP000695022">
    <property type="component" value="Unplaced"/>
</dbReference>
<reference evidence="4" key="1">
    <citation type="submission" date="2025-08" db="UniProtKB">
        <authorList>
            <consortium name="RefSeq"/>
        </authorList>
    </citation>
    <scope>IDENTIFICATION</scope>
</reference>
<evidence type="ECO:0000313" key="3">
    <source>
        <dbReference type="Proteomes" id="UP000695022"/>
    </source>
</evidence>
<dbReference type="RefSeq" id="XP_014676186.1">
    <property type="nucleotide sequence ID" value="XM_014820700.1"/>
</dbReference>
<feature type="compositionally biased region" description="Basic and acidic residues" evidence="1">
    <location>
        <begin position="321"/>
        <end position="340"/>
    </location>
</feature>
<feature type="compositionally biased region" description="Polar residues" evidence="1">
    <location>
        <begin position="409"/>
        <end position="422"/>
    </location>
</feature>
<dbReference type="PANTHER" id="PTHR46901:SF2">
    <property type="entry name" value="GH04942P"/>
    <property type="match status" value="1"/>
</dbReference>
<name>A0ABM1EVG5_PRICU</name>
<dbReference type="GeneID" id="106816144"/>
<organism evidence="3 4">
    <name type="scientific">Priapulus caudatus</name>
    <name type="common">Priapulid worm</name>
    <dbReference type="NCBI Taxonomy" id="37621"/>
    <lineage>
        <taxon>Eukaryota</taxon>
        <taxon>Metazoa</taxon>
        <taxon>Ecdysozoa</taxon>
        <taxon>Scalidophora</taxon>
        <taxon>Priapulida</taxon>
        <taxon>Priapulimorpha</taxon>
        <taxon>Priapulimorphida</taxon>
        <taxon>Priapulidae</taxon>
        <taxon>Priapulus</taxon>
    </lineage>
</organism>
<sequence>MLYFVAGTADPTQALLAGRRRVAELELYDQGDDSSTNQRFDPYFLAQQLDSEHEIGDNIELIPDEEQAEEPFTTNCNGMWSAPAGCVRDDCKYRATWRYDAESDMIRFVLRQRMTDPEWMAIGFSRDKKMVADVRMSCMDGWNRESGKVVVRDGFLFKYAPAVRDTRDDIVGISGRHEDGMTTLEFSRRRDTGDAMDLAFTDDDCLYMLHPVATNRYVPAMEHMLRHRRTPLVSDAPVCVRACAAAAFVGSSNNIGDSAILVRPDETDVGVRTDGTDGGVFGKPFFVDSRDGGVQTRVPFNPFAPAGGTDDGTVIMAFDPYGEHEHGGHGDHTDHYRNHQEYPMNQEGENGGRRPTDGGNVGPGVADGRGPSQNGRPEPGTRGDSFPGDGRGPFPNGGRQPETGDGQGPIQNGRRQPGTDNGQGPFPNGGRPTGTGDGQGPFPNGGRPTGTGDGQEPFQNGGRQPETGDGQGPFQNGGRQPETGDGQGPFPNGGRQPELWPNRKLGIGQGLYPDMVEGQQELGMDKEPFQNGGRQPETGDGRGTFPAYGTKTTRTLGMD</sequence>
<evidence type="ECO:0000313" key="4">
    <source>
        <dbReference type="RefSeq" id="XP_014676186.1"/>
    </source>
</evidence>
<gene>
    <name evidence="4" type="primary">LOC106816144</name>
</gene>